<accession>A0ABV6LI57</accession>
<organism evidence="6 7">
    <name type="scientific">Pontibacillus salicampi</name>
    <dbReference type="NCBI Taxonomy" id="1449801"/>
    <lineage>
        <taxon>Bacteria</taxon>
        <taxon>Bacillati</taxon>
        <taxon>Bacillota</taxon>
        <taxon>Bacilli</taxon>
        <taxon>Bacillales</taxon>
        <taxon>Bacillaceae</taxon>
        <taxon>Pontibacillus</taxon>
    </lineage>
</organism>
<keyword evidence="5 6" id="KW-0326">Glycosidase</keyword>
<name>A0ABV6LI57_9BACI</name>
<dbReference type="EMBL" id="JBHLTP010000001">
    <property type="protein sequence ID" value="MFC0522068.1"/>
    <property type="molecule type" value="Genomic_DNA"/>
</dbReference>
<keyword evidence="7" id="KW-1185">Reference proteome</keyword>
<evidence type="ECO:0000256" key="3">
    <source>
        <dbReference type="ARBA" id="ARBA00023211"/>
    </source>
</evidence>
<protein>
    <submittedName>
        <fullName evidence="6">Pseudouridine-5'-phosphate glycosidase</fullName>
    </submittedName>
</protein>
<keyword evidence="2" id="KW-0378">Hydrolase</keyword>
<evidence type="ECO:0000256" key="2">
    <source>
        <dbReference type="ARBA" id="ARBA00022801"/>
    </source>
</evidence>
<gene>
    <name evidence="6" type="ORF">ACFFGV_00500</name>
</gene>
<evidence type="ECO:0000313" key="7">
    <source>
        <dbReference type="Proteomes" id="UP001589836"/>
    </source>
</evidence>
<dbReference type="InterPro" id="IPR022830">
    <property type="entry name" value="Indigdn_synthA-like"/>
</dbReference>
<keyword evidence="3" id="KW-0464">Manganese</keyword>
<dbReference type="Proteomes" id="UP001589836">
    <property type="component" value="Unassembled WGS sequence"/>
</dbReference>
<keyword evidence="4" id="KW-0456">Lyase</keyword>
<reference evidence="6 7" key="1">
    <citation type="submission" date="2024-09" db="EMBL/GenBank/DDBJ databases">
        <authorList>
            <person name="Sun Q."/>
            <person name="Mori K."/>
        </authorList>
    </citation>
    <scope>NUCLEOTIDE SEQUENCE [LARGE SCALE GENOMIC DNA]</scope>
    <source>
        <strain evidence="6 7">NCAIM B.02529</strain>
    </source>
</reference>
<comment type="caution">
    <text evidence="6">The sequence shown here is derived from an EMBL/GenBank/DDBJ whole genome shotgun (WGS) entry which is preliminary data.</text>
</comment>
<dbReference type="Gene3D" id="3.40.1790.10">
    <property type="entry name" value="Indigoidine synthase domain"/>
    <property type="match status" value="1"/>
</dbReference>
<dbReference type="RefSeq" id="WP_377344554.1">
    <property type="nucleotide sequence ID" value="NZ_JBHLTP010000001.1"/>
</dbReference>
<dbReference type="SUPFAM" id="SSF110581">
    <property type="entry name" value="Indigoidine synthase A-like"/>
    <property type="match status" value="1"/>
</dbReference>
<sequence length="300" mass="32784">MNTLQVSTEIREAIIDQRPIVALESSFLSHGIPYPENVEVALEAAENIRRNGAVPATIALIDGQIKVGITKQEIQMIASKVDVRKTSIQDLPHVLSLRHTGTTTIATAAYAARHAGIRFLSAAGLGGVHTDIGNHLDISNDLFTMAESNICVVTSGIHPILDTLKTLDLLEALGVPVYGYETEHYPGFFNPATSIRVDSITANHAAEIMQMKDHLTLNQSIHIAAPLPAGKTLPEEHTTPFIHHTLQQMKDHHVSGKEVTNHWLSSFRSDKDILNAYKCILLHNADITAKIASLYHQSTP</sequence>
<evidence type="ECO:0000313" key="6">
    <source>
        <dbReference type="EMBL" id="MFC0522068.1"/>
    </source>
</evidence>
<proteinExistence type="predicted"/>
<dbReference type="PANTHER" id="PTHR42909">
    <property type="entry name" value="ZGC:136858"/>
    <property type="match status" value="1"/>
</dbReference>
<dbReference type="GO" id="GO:0016798">
    <property type="term" value="F:hydrolase activity, acting on glycosyl bonds"/>
    <property type="evidence" value="ECO:0007669"/>
    <property type="project" value="UniProtKB-KW"/>
</dbReference>
<evidence type="ECO:0000256" key="4">
    <source>
        <dbReference type="ARBA" id="ARBA00023239"/>
    </source>
</evidence>
<keyword evidence="1" id="KW-0479">Metal-binding</keyword>
<dbReference type="PANTHER" id="PTHR42909:SF1">
    <property type="entry name" value="CARBOHYDRATE KINASE PFKB DOMAIN-CONTAINING PROTEIN"/>
    <property type="match status" value="1"/>
</dbReference>
<evidence type="ECO:0000256" key="1">
    <source>
        <dbReference type="ARBA" id="ARBA00022723"/>
    </source>
</evidence>
<evidence type="ECO:0000256" key="5">
    <source>
        <dbReference type="ARBA" id="ARBA00023295"/>
    </source>
</evidence>
<dbReference type="Pfam" id="PF04227">
    <property type="entry name" value="Indigoidine_A"/>
    <property type="match status" value="1"/>
</dbReference>
<dbReference type="InterPro" id="IPR007342">
    <property type="entry name" value="PsuG"/>
</dbReference>